<dbReference type="SUPFAM" id="SSF51182">
    <property type="entry name" value="RmlC-like cupins"/>
    <property type="match status" value="1"/>
</dbReference>
<dbReference type="EMBL" id="CP000656">
    <property type="protein sequence ID" value="ABP42991.1"/>
    <property type="molecule type" value="Genomic_DNA"/>
</dbReference>
<gene>
    <name evidence="3" type="ordered locus">Mflv_0498</name>
</gene>
<name>A4T3M6_MYCGI</name>
<dbReference type="InterPro" id="IPR014710">
    <property type="entry name" value="RmlC-like_jellyroll"/>
</dbReference>
<dbReference type="Gene3D" id="2.60.120.10">
    <property type="entry name" value="Jelly Rolls"/>
    <property type="match status" value="1"/>
</dbReference>
<evidence type="ECO:0000313" key="3">
    <source>
        <dbReference type="EMBL" id="ABP42991.1"/>
    </source>
</evidence>
<feature type="region of interest" description="Disordered" evidence="1">
    <location>
        <begin position="1"/>
        <end position="31"/>
    </location>
</feature>
<reference evidence="3" key="1">
    <citation type="submission" date="2007-04" db="EMBL/GenBank/DDBJ databases">
        <authorList>
            <consortium name="US DOE Joint Genome Institute"/>
            <person name="Copeland A."/>
            <person name="Lucas S."/>
            <person name="Lapidus A."/>
            <person name="Barry K."/>
            <person name="Detter J.C."/>
            <person name="Glavina del Rio T."/>
            <person name="Hammon N."/>
            <person name="Israni S."/>
            <person name="Dalin E."/>
            <person name="Tice H."/>
            <person name="Pitluck S."/>
            <person name="Chain P."/>
            <person name="Malfatti S."/>
            <person name="Shin M."/>
            <person name="Vergez L."/>
            <person name="Schmutz J."/>
            <person name="Larimer F."/>
            <person name="Land M."/>
            <person name="Hauser L."/>
            <person name="Kyrpides N."/>
            <person name="Mikhailova N."/>
            <person name="Miller C."/>
            <person name="Richardson P."/>
        </authorList>
    </citation>
    <scope>NUCLEOTIDE SEQUENCE</scope>
    <source>
        <strain evidence="3">PYR-GCK</strain>
    </source>
</reference>
<dbReference type="KEGG" id="mgi:Mflv_0498"/>
<dbReference type="Pfam" id="PF05899">
    <property type="entry name" value="Cupin_3"/>
    <property type="match status" value="1"/>
</dbReference>
<accession>A4T3M6</accession>
<dbReference type="HOGENOM" id="CLU_147448_0_0_11"/>
<reference evidence="3" key="2">
    <citation type="journal article" date="2013" name="PLoS ONE">
        <title>A Gene Expression Study of the Activities of Aromatic Ring-Cleavage Dioxygenases in Mycobacterium gilvum PYR-GCK to Changes in Salinity and pH during Pyrene Degradation.</title>
        <authorList>
            <person name="Badejo A.C."/>
            <person name="Badejo A.O."/>
            <person name="Shin K.H."/>
            <person name="Chai Y.G."/>
        </authorList>
    </citation>
    <scope>NUCLEOTIDE SEQUENCE [LARGE SCALE GENOMIC DNA]</scope>
    <source>
        <strain evidence="3">PYR-GCK</strain>
    </source>
</reference>
<evidence type="ECO:0000259" key="2">
    <source>
        <dbReference type="Pfam" id="PF05899"/>
    </source>
</evidence>
<dbReference type="eggNOG" id="COG3450">
    <property type="taxonomic scope" value="Bacteria"/>
</dbReference>
<evidence type="ECO:0000256" key="1">
    <source>
        <dbReference type="SAM" id="MobiDB-lite"/>
    </source>
</evidence>
<dbReference type="OrthoDB" id="9799053at2"/>
<dbReference type="PANTHER" id="PTHR40943:SF1">
    <property type="entry name" value="CYTOPLASMIC PROTEIN"/>
    <property type="match status" value="1"/>
</dbReference>
<sequence>MTDLTPNSAVSAASVPVETVPVPDNQSVAGQPHTGATALGMFAGLEVGVWEMTEGVMTDTEADELFVVISGSARVEFIDGTSPLELSAGDVVHLAAGTQTVWTVRSPLRKVYLAAP</sequence>
<feature type="domain" description="(S)-ureidoglycine aminohydrolase cupin" evidence="2">
    <location>
        <begin position="47"/>
        <end position="112"/>
    </location>
</feature>
<dbReference type="InterPro" id="IPR011051">
    <property type="entry name" value="RmlC_Cupin_sf"/>
</dbReference>
<feature type="compositionally biased region" description="Polar residues" evidence="1">
    <location>
        <begin position="1"/>
        <end position="11"/>
    </location>
</feature>
<proteinExistence type="predicted"/>
<dbReference type="AlphaFoldDB" id="A4T3M6"/>
<dbReference type="STRING" id="350054.Mflv_0498"/>
<protein>
    <recommendedName>
        <fullName evidence="2">(S)-ureidoglycine aminohydrolase cupin domain-containing protein</fullName>
    </recommendedName>
</protein>
<organism evidence="3">
    <name type="scientific">Mycolicibacterium gilvum (strain PYR-GCK)</name>
    <name type="common">Mycobacterium gilvum (strain PYR-GCK)</name>
    <dbReference type="NCBI Taxonomy" id="350054"/>
    <lineage>
        <taxon>Bacteria</taxon>
        <taxon>Bacillati</taxon>
        <taxon>Actinomycetota</taxon>
        <taxon>Actinomycetes</taxon>
        <taxon>Mycobacteriales</taxon>
        <taxon>Mycobacteriaceae</taxon>
        <taxon>Mycolicibacterium</taxon>
    </lineage>
</organism>
<dbReference type="InterPro" id="IPR008579">
    <property type="entry name" value="UGlyAH_Cupin_dom"/>
</dbReference>
<dbReference type="PANTHER" id="PTHR40943">
    <property type="entry name" value="CYTOPLASMIC PROTEIN-RELATED"/>
    <property type="match status" value="1"/>
</dbReference>